<evidence type="ECO:0000256" key="1">
    <source>
        <dbReference type="ARBA" id="ARBA00022664"/>
    </source>
</evidence>
<protein>
    <recommendedName>
        <fullName evidence="6">RRM domain-containing protein</fullName>
    </recommendedName>
</protein>
<evidence type="ECO:0000259" key="6">
    <source>
        <dbReference type="PROSITE" id="PS50102"/>
    </source>
</evidence>
<dbReference type="GO" id="GO:0003723">
    <property type="term" value="F:RNA binding"/>
    <property type="evidence" value="ECO:0007669"/>
    <property type="project" value="UniProtKB-UniRule"/>
</dbReference>
<dbReference type="SMART" id="SM00360">
    <property type="entry name" value="RRM"/>
    <property type="match status" value="1"/>
</dbReference>
<accession>A0AA35VGK8</accession>
<dbReference type="Pfam" id="PF00076">
    <property type="entry name" value="RRM_1"/>
    <property type="match status" value="1"/>
</dbReference>
<feature type="domain" description="RRM" evidence="6">
    <location>
        <begin position="21"/>
        <end position="98"/>
    </location>
</feature>
<feature type="compositionally biased region" description="Polar residues" evidence="5">
    <location>
        <begin position="149"/>
        <end position="160"/>
    </location>
</feature>
<evidence type="ECO:0000256" key="3">
    <source>
        <dbReference type="ARBA" id="ARBA00023187"/>
    </source>
</evidence>
<dbReference type="InterPro" id="IPR012677">
    <property type="entry name" value="Nucleotide-bd_a/b_plait_sf"/>
</dbReference>
<dbReference type="PROSITE" id="PS50102">
    <property type="entry name" value="RRM"/>
    <property type="match status" value="1"/>
</dbReference>
<dbReference type="AlphaFoldDB" id="A0AA35VGK8"/>
<organism evidence="7 8">
    <name type="scientific">Lactuca saligna</name>
    <name type="common">Willowleaf lettuce</name>
    <dbReference type="NCBI Taxonomy" id="75948"/>
    <lineage>
        <taxon>Eukaryota</taxon>
        <taxon>Viridiplantae</taxon>
        <taxon>Streptophyta</taxon>
        <taxon>Embryophyta</taxon>
        <taxon>Tracheophyta</taxon>
        <taxon>Spermatophyta</taxon>
        <taxon>Magnoliopsida</taxon>
        <taxon>eudicotyledons</taxon>
        <taxon>Gunneridae</taxon>
        <taxon>Pentapetalae</taxon>
        <taxon>asterids</taxon>
        <taxon>campanulids</taxon>
        <taxon>Asterales</taxon>
        <taxon>Asteraceae</taxon>
        <taxon>Cichorioideae</taxon>
        <taxon>Cichorieae</taxon>
        <taxon>Lactucinae</taxon>
        <taxon>Lactuca</taxon>
    </lineage>
</organism>
<dbReference type="EMBL" id="OX465077">
    <property type="protein sequence ID" value="CAI9268359.1"/>
    <property type="molecule type" value="Genomic_DNA"/>
</dbReference>
<evidence type="ECO:0000256" key="2">
    <source>
        <dbReference type="ARBA" id="ARBA00022728"/>
    </source>
</evidence>
<keyword evidence="8" id="KW-1185">Reference proteome</keyword>
<reference evidence="7" key="1">
    <citation type="submission" date="2023-04" db="EMBL/GenBank/DDBJ databases">
        <authorList>
            <person name="Vijverberg K."/>
            <person name="Xiong W."/>
            <person name="Schranz E."/>
        </authorList>
    </citation>
    <scope>NUCLEOTIDE SEQUENCE</scope>
</reference>
<dbReference type="GO" id="GO:0006397">
    <property type="term" value="P:mRNA processing"/>
    <property type="evidence" value="ECO:0007669"/>
    <property type="project" value="UniProtKB-KW"/>
</dbReference>
<evidence type="ECO:0000313" key="8">
    <source>
        <dbReference type="Proteomes" id="UP001177003"/>
    </source>
</evidence>
<dbReference type="InterPro" id="IPR050907">
    <property type="entry name" value="SRSF"/>
</dbReference>
<dbReference type="SUPFAM" id="SSF54928">
    <property type="entry name" value="RNA-binding domain, RBD"/>
    <property type="match status" value="1"/>
</dbReference>
<keyword evidence="2" id="KW-0747">Spliceosome</keyword>
<dbReference type="PANTHER" id="PTHR23147">
    <property type="entry name" value="SERINE/ARGININE RICH SPLICING FACTOR"/>
    <property type="match status" value="1"/>
</dbReference>
<dbReference type="GO" id="GO:0008380">
    <property type="term" value="P:RNA splicing"/>
    <property type="evidence" value="ECO:0007669"/>
    <property type="project" value="UniProtKB-KW"/>
</dbReference>
<gene>
    <name evidence="7" type="ORF">LSALG_LOCUS8785</name>
</gene>
<dbReference type="GO" id="GO:0005681">
    <property type="term" value="C:spliceosomal complex"/>
    <property type="evidence" value="ECO:0007669"/>
    <property type="project" value="UniProtKB-KW"/>
</dbReference>
<dbReference type="Gene3D" id="3.30.70.330">
    <property type="match status" value="1"/>
</dbReference>
<sequence>MMESAWKVVRRKQRLANNQETTYFVTKMPKEEKKGELWRVFEKYGKLSDVYIGQNLGKNKQYYAFIRYRGVGNAKELERRLDGVKVGGKTLVVNIALHKRKVPMRDQNQNEQYRRLNVEQTAMAKNNGMRIGTTLRDHRSYADMLRPVNTAQTPPWSTASDTRHPSSRTSHK</sequence>
<name>A0AA35VGK8_LACSI</name>
<keyword evidence="4" id="KW-0694">RNA-binding</keyword>
<evidence type="ECO:0000256" key="5">
    <source>
        <dbReference type="SAM" id="MobiDB-lite"/>
    </source>
</evidence>
<keyword evidence="3" id="KW-0508">mRNA splicing</keyword>
<dbReference type="InterPro" id="IPR035979">
    <property type="entry name" value="RBD_domain_sf"/>
</dbReference>
<evidence type="ECO:0000313" key="7">
    <source>
        <dbReference type="EMBL" id="CAI9268359.1"/>
    </source>
</evidence>
<keyword evidence="1" id="KW-0507">mRNA processing</keyword>
<dbReference type="Proteomes" id="UP001177003">
    <property type="component" value="Chromosome 1"/>
</dbReference>
<proteinExistence type="predicted"/>
<feature type="region of interest" description="Disordered" evidence="5">
    <location>
        <begin position="147"/>
        <end position="172"/>
    </location>
</feature>
<dbReference type="CDD" id="cd00590">
    <property type="entry name" value="RRM_SF"/>
    <property type="match status" value="1"/>
</dbReference>
<evidence type="ECO:0000256" key="4">
    <source>
        <dbReference type="PROSITE-ProRule" id="PRU00176"/>
    </source>
</evidence>
<dbReference type="InterPro" id="IPR000504">
    <property type="entry name" value="RRM_dom"/>
</dbReference>